<dbReference type="RefSeq" id="WP_168118172.1">
    <property type="nucleotide sequence ID" value="NZ_BOON01000055.1"/>
</dbReference>
<dbReference type="Proteomes" id="UP000599074">
    <property type="component" value="Unassembled WGS sequence"/>
</dbReference>
<evidence type="ECO:0000256" key="2">
    <source>
        <dbReference type="RuleBase" id="RU003749"/>
    </source>
</evidence>
<organism evidence="4 5">
    <name type="scientific">Planosporangium mesophilum</name>
    <dbReference type="NCBI Taxonomy" id="689768"/>
    <lineage>
        <taxon>Bacteria</taxon>
        <taxon>Bacillati</taxon>
        <taxon>Actinomycetota</taxon>
        <taxon>Actinomycetes</taxon>
        <taxon>Micromonosporales</taxon>
        <taxon>Micromonosporaceae</taxon>
        <taxon>Planosporangium</taxon>
    </lineage>
</organism>
<dbReference type="PANTHER" id="PTHR33495">
    <property type="entry name" value="ANTI-SIGMA FACTOR ANTAGONIST TM_1081-RELATED-RELATED"/>
    <property type="match status" value="1"/>
</dbReference>
<proteinExistence type="inferred from homology"/>
<dbReference type="CDD" id="cd07043">
    <property type="entry name" value="STAS_anti-anti-sigma_factors"/>
    <property type="match status" value="1"/>
</dbReference>
<evidence type="ECO:0000313" key="4">
    <source>
        <dbReference type="EMBL" id="GII25664.1"/>
    </source>
</evidence>
<sequence>MDNAPAAQGRPRLRIAVEKVGPDEVTVSVRGELDLATADQLRSAISALLNRGAVTCIGLDLRGLDFIDSTGIGTLVVAQRICQQVGVKLRLTAVNAFAARILGVVGVDDSLGLPPAHPDTVDLVGVD</sequence>
<dbReference type="Gene3D" id="3.30.750.24">
    <property type="entry name" value="STAS domain"/>
    <property type="match status" value="1"/>
</dbReference>
<gene>
    <name evidence="4" type="primary">rsbV_2</name>
    <name evidence="4" type="ORF">Pme01_52610</name>
</gene>
<dbReference type="InterPro" id="IPR036513">
    <property type="entry name" value="STAS_dom_sf"/>
</dbReference>
<protein>
    <recommendedName>
        <fullName evidence="2">Anti-sigma factor antagonist</fullName>
    </recommendedName>
</protein>
<dbReference type="NCBIfam" id="TIGR00377">
    <property type="entry name" value="ant_ant_sig"/>
    <property type="match status" value="1"/>
</dbReference>
<dbReference type="PROSITE" id="PS50801">
    <property type="entry name" value="STAS"/>
    <property type="match status" value="1"/>
</dbReference>
<dbReference type="EMBL" id="BOON01000055">
    <property type="protein sequence ID" value="GII25664.1"/>
    <property type="molecule type" value="Genomic_DNA"/>
</dbReference>
<evidence type="ECO:0000256" key="1">
    <source>
        <dbReference type="ARBA" id="ARBA00009013"/>
    </source>
</evidence>
<reference evidence="4" key="1">
    <citation type="submission" date="2021-01" db="EMBL/GenBank/DDBJ databases">
        <title>Whole genome shotgun sequence of Planosporangium mesophilum NBRC 109066.</title>
        <authorList>
            <person name="Komaki H."/>
            <person name="Tamura T."/>
        </authorList>
    </citation>
    <scope>NUCLEOTIDE SEQUENCE</scope>
    <source>
        <strain evidence="4">NBRC 109066</strain>
    </source>
</reference>
<comment type="similarity">
    <text evidence="1 2">Belongs to the anti-sigma-factor antagonist family.</text>
</comment>
<dbReference type="InterPro" id="IPR002645">
    <property type="entry name" value="STAS_dom"/>
</dbReference>
<name>A0A8J3TJA8_9ACTN</name>
<dbReference type="GO" id="GO:0043856">
    <property type="term" value="F:anti-sigma factor antagonist activity"/>
    <property type="evidence" value="ECO:0007669"/>
    <property type="project" value="InterPro"/>
</dbReference>
<feature type="domain" description="STAS" evidence="3">
    <location>
        <begin position="22"/>
        <end position="127"/>
    </location>
</feature>
<dbReference type="Pfam" id="PF01740">
    <property type="entry name" value="STAS"/>
    <property type="match status" value="1"/>
</dbReference>
<evidence type="ECO:0000313" key="5">
    <source>
        <dbReference type="Proteomes" id="UP000599074"/>
    </source>
</evidence>
<dbReference type="InterPro" id="IPR003658">
    <property type="entry name" value="Anti-sigma_ant"/>
</dbReference>
<dbReference type="SUPFAM" id="SSF52091">
    <property type="entry name" value="SpoIIaa-like"/>
    <property type="match status" value="1"/>
</dbReference>
<keyword evidence="5" id="KW-1185">Reference proteome</keyword>
<dbReference type="AlphaFoldDB" id="A0A8J3TJA8"/>
<comment type="caution">
    <text evidence="4">The sequence shown here is derived from an EMBL/GenBank/DDBJ whole genome shotgun (WGS) entry which is preliminary data.</text>
</comment>
<accession>A0A8J3TJA8</accession>
<evidence type="ECO:0000259" key="3">
    <source>
        <dbReference type="PROSITE" id="PS50801"/>
    </source>
</evidence>